<protein>
    <submittedName>
        <fullName evidence="3">Curli production assembly/transport component CsgG/holdfast attachment protein HfaB</fullName>
    </submittedName>
</protein>
<keyword evidence="2" id="KW-0732">Signal</keyword>
<reference evidence="3 4" key="1">
    <citation type="submission" date="2020-08" db="EMBL/GenBank/DDBJ databases">
        <title>Genomic Encyclopedia of Type Strains, Phase IV (KMG-IV): sequencing the most valuable type-strain genomes for metagenomic binning, comparative biology and taxonomic classification.</title>
        <authorList>
            <person name="Goeker M."/>
        </authorList>
    </citation>
    <scope>NUCLEOTIDE SEQUENCE [LARGE SCALE GENOMIC DNA]</scope>
    <source>
        <strain evidence="3 4">DSM 21793</strain>
    </source>
</reference>
<dbReference type="Proteomes" id="UP000530564">
    <property type="component" value="Unassembled WGS sequence"/>
</dbReference>
<evidence type="ECO:0000313" key="3">
    <source>
        <dbReference type="EMBL" id="MBB3892114.1"/>
    </source>
</evidence>
<accession>A0A840A1D5</accession>
<evidence type="ECO:0000313" key="4">
    <source>
        <dbReference type="Proteomes" id="UP000530564"/>
    </source>
</evidence>
<organism evidence="3 4">
    <name type="scientific">Phenylobacterium haematophilum</name>
    <dbReference type="NCBI Taxonomy" id="98513"/>
    <lineage>
        <taxon>Bacteria</taxon>
        <taxon>Pseudomonadati</taxon>
        <taxon>Pseudomonadota</taxon>
        <taxon>Alphaproteobacteria</taxon>
        <taxon>Caulobacterales</taxon>
        <taxon>Caulobacteraceae</taxon>
        <taxon>Phenylobacterium</taxon>
    </lineage>
</organism>
<dbReference type="AlphaFoldDB" id="A0A840A1D5"/>
<evidence type="ECO:0000256" key="2">
    <source>
        <dbReference type="SAM" id="SignalP"/>
    </source>
</evidence>
<dbReference type="PROSITE" id="PS51257">
    <property type="entry name" value="PROKAR_LIPOPROTEIN"/>
    <property type="match status" value="1"/>
</dbReference>
<dbReference type="EMBL" id="JACIDK010000003">
    <property type="protein sequence ID" value="MBB3892114.1"/>
    <property type="molecule type" value="Genomic_DNA"/>
</dbReference>
<sequence>MANSRALRAGVLLSAAAIALSACATPIAGPSGNYARSIGTAPVTANPTPYSDALVCMAGFARNTNLVAPRIAIGRIADYTGKSESDGSGRKITQGASLMAMSAFAKAGMPLVERFDTSVSELELKYANNKLISDTPNPAPDQAADYRRILAGQVPGSDFYVAGGITELNYNIRSSGIDIAGGDLDPMDPKGSFRGRLFVMNIGLDLRLINTRTLEVVDVISYQKQVIGREVGVGWFDFLNGNVFDISAGAGALEPMQLAVRSLVERAVVEMTANLYGMPGPQSCLTYDPLGAIGSVGVTGGYVPAYNNLGTNNGQTREDPSRWNARRDSAIPSRY</sequence>
<dbReference type="GO" id="GO:0030288">
    <property type="term" value="C:outer membrane-bounded periplasmic space"/>
    <property type="evidence" value="ECO:0007669"/>
    <property type="project" value="InterPro"/>
</dbReference>
<comment type="caution">
    <text evidence="3">The sequence shown here is derived from an EMBL/GenBank/DDBJ whole genome shotgun (WGS) entry which is preliminary data.</text>
</comment>
<feature type="compositionally biased region" description="Basic and acidic residues" evidence="1">
    <location>
        <begin position="316"/>
        <end position="329"/>
    </location>
</feature>
<keyword evidence="4" id="KW-1185">Reference proteome</keyword>
<feature type="region of interest" description="Disordered" evidence="1">
    <location>
        <begin position="310"/>
        <end position="335"/>
    </location>
</feature>
<feature type="signal peptide" evidence="2">
    <location>
        <begin position="1"/>
        <end position="24"/>
    </location>
</feature>
<dbReference type="Gene3D" id="3.40.50.10610">
    <property type="entry name" value="ABC-type transport auxiliary lipoprotein component"/>
    <property type="match status" value="1"/>
</dbReference>
<gene>
    <name evidence="3" type="ORF">GGQ61_002842</name>
</gene>
<proteinExistence type="predicted"/>
<dbReference type="RefSeq" id="WP_183773777.1">
    <property type="nucleotide sequence ID" value="NZ_JACIDK010000003.1"/>
</dbReference>
<evidence type="ECO:0000256" key="1">
    <source>
        <dbReference type="SAM" id="MobiDB-lite"/>
    </source>
</evidence>
<dbReference type="Pfam" id="PF03783">
    <property type="entry name" value="CsgG"/>
    <property type="match status" value="1"/>
</dbReference>
<dbReference type="NCBIfam" id="NF037935">
    <property type="entry name" value="holdfast_HfaB"/>
    <property type="match status" value="1"/>
</dbReference>
<feature type="chain" id="PRO_5033036214" evidence="2">
    <location>
        <begin position="25"/>
        <end position="335"/>
    </location>
</feature>
<dbReference type="InterPro" id="IPR005534">
    <property type="entry name" value="Curli_assmbl/transp-comp_CsgG"/>
</dbReference>
<dbReference type="InterPro" id="IPR049861">
    <property type="entry name" value="Holdfast_HfaB"/>
</dbReference>
<name>A0A840A1D5_9CAUL</name>